<dbReference type="RefSeq" id="WP_183587469.1">
    <property type="nucleotide sequence ID" value="NZ_JACHCA010000005.1"/>
</dbReference>
<dbReference type="Proteomes" id="UP000548326">
    <property type="component" value="Unassembled WGS sequence"/>
</dbReference>
<dbReference type="InterPro" id="IPR025510">
    <property type="entry name" value="DUF4397"/>
</dbReference>
<dbReference type="EMBL" id="JACHCA010000005">
    <property type="protein sequence ID" value="MBB6128130.1"/>
    <property type="molecule type" value="Genomic_DNA"/>
</dbReference>
<dbReference type="AlphaFoldDB" id="A0A841JBH7"/>
<dbReference type="PROSITE" id="PS51257">
    <property type="entry name" value="PROKAR_LIPOPROTEIN"/>
    <property type="match status" value="1"/>
</dbReference>
<gene>
    <name evidence="2" type="ORF">HDF22_002243</name>
</gene>
<protein>
    <recommendedName>
        <fullName evidence="1">DUF4397 domain-containing protein</fullName>
    </recommendedName>
</protein>
<evidence type="ECO:0000313" key="2">
    <source>
        <dbReference type="EMBL" id="MBB6128130.1"/>
    </source>
</evidence>
<name>A0A841JBH7_9SPHI</name>
<reference evidence="2 3" key="1">
    <citation type="submission" date="2020-08" db="EMBL/GenBank/DDBJ databases">
        <title>Genomic Encyclopedia of Type Strains, Phase IV (KMG-V): Genome sequencing to study the core and pangenomes of soil and plant-associated prokaryotes.</title>
        <authorList>
            <person name="Whitman W."/>
        </authorList>
    </citation>
    <scope>NUCLEOTIDE SEQUENCE [LARGE SCALE GENOMIC DNA]</scope>
    <source>
        <strain evidence="2 3">MP601</strain>
    </source>
</reference>
<organism evidence="2 3">
    <name type="scientific">Mucilaginibacter lappiensis</name>
    <dbReference type="NCBI Taxonomy" id="354630"/>
    <lineage>
        <taxon>Bacteria</taxon>
        <taxon>Pseudomonadati</taxon>
        <taxon>Bacteroidota</taxon>
        <taxon>Sphingobacteriia</taxon>
        <taxon>Sphingobacteriales</taxon>
        <taxon>Sphingobacteriaceae</taxon>
        <taxon>Mucilaginibacter</taxon>
    </lineage>
</organism>
<proteinExistence type="predicted"/>
<accession>A0A841JBH7</accession>
<evidence type="ECO:0000259" key="1">
    <source>
        <dbReference type="Pfam" id="PF14344"/>
    </source>
</evidence>
<dbReference type="Pfam" id="PF14344">
    <property type="entry name" value="DUF4397"/>
    <property type="match status" value="1"/>
</dbReference>
<evidence type="ECO:0000313" key="3">
    <source>
        <dbReference type="Proteomes" id="UP000548326"/>
    </source>
</evidence>
<comment type="caution">
    <text evidence="2">The sequence shown here is derived from an EMBL/GenBank/DDBJ whole genome shotgun (WGS) entry which is preliminary data.</text>
</comment>
<feature type="domain" description="DUF4397" evidence="1">
    <location>
        <begin position="34"/>
        <end position="147"/>
    </location>
</feature>
<sequence>MNIRIKAFTFIIAAAACWASCKKNNDKPTILPTASLRVINATNDIINFYQNGTLVNNTSTYFPGGTLSSLLTVKAGLQNYQVKLASPSTPNALFTTPITLDSGKVYSLYVSSRAADGIFFTSDTATAPTNGSAKLRFVNASPDAGPLMLAFVTPVTQVSTPQFSNIAYKTTTDFLNVTPSTTATPGTTLAAGSLILSVYQAGSDISTARKDTVTISTGRIYTVIGYGTIGSGGNQALGTSFIVNQ</sequence>